<dbReference type="AlphaFoldDB" id="A0A517NJC1"/>
<evidence type="ECO:0000313" key="1">
    <source>
        <dbReference type="EMBL" id="QDT07231.1"/>
    </source>
</evidence>
<sequence length="283" mass="31846">MLNRQRVLLDFLQAAGRPVLRTELTSWSFLLRNEYSSAGGSAFYDFVPYPHGPFSFTLDQEIGKLVDQSYVHAASDQSWSLGDGMTYKSPDSGVQRDITRIVSRFVDWPADRLLNYVCKEFPAYAVSSRCEGNAERPKTDMAVFTAGYEGESVDAFLNKLVTAGIRCLIDVRKNPTARRYGFHRSTLTRLTGNLGMDYVHMPELGIPSNLRQNLDTMADRESLFDNYERTTLADNDVALDQVADRVRAKPSVLVCMEAEAICCHRSRIAQHIADRTSLQVVNL</sequence>
<name>A0A517NJC1_9BACT</name>
<gene>
    <name evidence="1" type="ORF">K227x_56570</name>
</gene>
<dbReference type="InterPro" id="IPR007438">
    <property type="entry name" value="DUF488"/>
</dbReference>
<organism evidence="1 2">
    <name type="scientific">Rubripirellula lacrimiformis</name>
    <dbReference type="NCBI Taxonomy" id="1930273"/>
    <lineage>
        <taxon>Bacteria</taxon>
        <taxon>Pseudomonadati</taxon>
        <taxon>Planctomycetota</taxon>
        <taxon>Planctomycetia</taxon>
        <taxon>Pirellulales</taxon>
        <taxon>Pirellulaceae</taxon>
        <taxon>Rubripirellula</taxon>
    </lineage>
</organism>
<dbReference type="RefSeq" id="WP_145174901.1">
    <property type="nucleotide sequence ID" value="NZ_CP036525.1"/>
</dbReference>
<keyword evidence="2" id="KW-1185">Reference proteome</keyword>
<dbReference type="EMBL" id="CP036525">
    <property type="protein sequence ID" value="QDT07231.1"/>
    <property type="molecule type" value="Genomic_DNA"/>
</dbReference>
<dbReference type="Pfam" id="PF04343">
    <property type="entry name" value="DUF488"/>
    <property type="match status" value="1"/>
</dbReference>
<reference evidence="1 2" key="1">
    <citation type="submission" date="2019-02" db="EMBL/GenBank/DDBJ databases">
        <title>Deep-cultivation of Planctomycetes and their phenomic and genomic characterization uncovers novel biology.</title>
        <authorList>
            <person name="Wiegand S."/>
            <person name="Jogler M."/>
            <person name="Boedeker C."/>
            <person name="Pinto D."/>
            <person name="Vollmers J."/>
            <person name="Rivas-Marin E."/>
            <person name="Kohn T."/>
            <person name="Peeters S.H."/>
            <person name="Heuer A."/>
            <person name="Rast P."/>
            <person name="Oberbeckmann S."/>
            <person name="Bunk B."/>
            <person name="Jeske O."/>
            <person name="Meyerdierks A."/>
            <person name="Storesund J.E."/>
            <person name="Kallscheuer N."/>
            <person name="Luecker S."/>
            <person name="Lage O.M."/>
            <person name="Pohl T."/>
            <person name="Merkel B.J."/>
            <person name="Hornburger P."/>
            <person name="Mueller R.-W."/>
            <person name="Bruemmer F."/>
            <person name="Labrenz M."/>
            <person name="Spormann A.M."/>
            <person name="Op den Camp H."/>
            <person name="Overmann J."/>
            <person name="Amann R."/>
            <person name="Jetten M.S.M."/>
            <person name="Mascher T."/>
            <person name="Medema M.H."/>
            <person name="Devos D.P."/>
            <person name="Kaster A.-K."/>
            <person name="Ovreas L."/>
            <person name="Rohde M."/>
            <person name="Galperin M.Y."/>
            <person name="Jogler C."/>
        </authorList>
    </citation>
    <scope>NUCLEOTIDE SEQUENCE [LARGE SCALE GENOMIC DNA]</scope>
    <source>
        <strain evidence="1 2">K22_7</strain>
    </source>
</reference>
<accession>A0A517NJC1</accession>
<evidence type="ECO:0000313" key="2">
    <source>
        <dbReference type="Proteomes" id="UP000318538"/>
    </source>
</evidence>
<dbReference type="OrthoDB" id="9789109at2"/>
<dbReference type="PANTHER" id="PTHR39337">
    <property type="entry name" value="BLR5642 PROTEIN"/>
    <property type="match status" value="1"/>
</dbReference>
<protein>
    <recommendedName>
        <fullName evidence="3">DUF488 domain-containing protein</fullName>
    </recommendedName>
</protein>
<dbReference type="Proteomes" id="UP000318538">
    <property type="component" value="Chromosome"/>
</dbReference>
<proteinExistence type="predicted"/>
<dbReference type="KEGG" id="rlc:K227x_56570"/>
<evidence type="ECO:0008006" key="3">
    <source>
        <dbReference type="Google" id="ProtNLM"/>
    </source>
</evidence>
<dbReference type="PANTHER" id="PTHR39337:SF1">
    <property type="entry name" value="BLR5642 PROTEIN"/>
    <property type="match status" value="1"/>
</dbReference>